<name>A0A1V4SSV2_9CLOT</name>
<reference evidence="1 2" key="1">
    <citation type="submission" date="2016-02" db="EMBL/GenBank/DDBJ databases">
        <title>Genome sequence of Clostridium thermobutyricum DSM 4928.</title>
        <authorList>
            <person name="Poehlein A."/>
            <person name="Daniel R."/>
        </authorList>
    </citation>
    <scope>NUCLEOTIDE SEQUENCE [LARGE SCALE GENOMIC DNA]</scope>
    <source>
        <strain evidence="1 2">DSM 4928</strain>
    </source>
</reference>
<dbReference type="InterPro" id="IPR024042">
    <property type="entry name" value="TM1646-like_dom_sf"/>
</dbReference>
<dbReference type="EMBL" id="LTAY01000081">
    <property type="protein sequence ID" value="OPX46525.1"/>
    <property type="molecule type" value="Genomic_DNA"/>
</dbReference>
<dbReference type="AlphaFoldDB" id="A0A1V4SSV2"/>
<proteinExistence type="predicted"/>
<dbReference type="InterPro" id="IPR005585">
    <property type="entry name" value="DUF327"/>
</dbReference>
<dbReference type="Gene3D" id="1.20.120.490">
    <property type="entry name" value="Hypothetical protein TM1646-like domain"/>
    <property type="match status" value="1"/>
</dbReference>
<dbReference type="Pfam" id="PF03885">
    <property type="entry name" value="DUF327"/>
    <property type="match status" value="1"/>
</dbReference>
<organism evidence="1 2">
    <name type="scientific">Clostridium thermobutyricum DSM 4928</name>
    <dbReference type="NCBI Taxonomy" id="1121339"/>
    <lineage>
        <taxon>Bacteria</taxon>
        <taxon>Bacillati</taxon>
        <taxon>Bacillota</taxon>
        <taxon>Clostridia</taxon>
        <taxon>Eubacteriales</taxon>
        <taxon>Clostridiaceae</taxon>
        <taxon>Clostridium</taxon>
    </lineage>
</organism>
<evidence type="ECO:0000313" key="1">
    <source>
        <dbReference type="EMBL" id="OPX46525.1"/>
    </source>
</evidence>
<comment type="caution">
    <text evidence="1">The sequence shown here is derived from an EMBL/GenBank/DDBJ whole genome shotgun (WGS) entry which is preliminary data.</text>
</comment>
<dbReference type="SUPFAM" id="SSF158397">
    <property type="entry name" value="TM1646-like"/>
    <property type="match status" value="1"/>
</dbReference>
<protein>
    <submittedName>
        <fullName evidence="1">Uncharacterized protein</fullName>
    </submittedName>
</protein>
<dbReference type="Proteomes" id="UP000191448">
    <property type="component" value="Unassembled WGS sequence"/>
</dbReference>
<evidence type="ECO:0000313" key="2">
    <source>
        <dbReference type="Proteomes" id="UP000191448"/>
    </source>
</evidence>
<accession>A0A1V4SSV2</accession>
<gene>
    <name evidence="1" type="ORF">CLTHE_27460</name>
</gene>
<sequence length="59" mass="7012">MYENKKDISFWQTQYFITVETIDNKLEELTNKLLENEIENINIASTIDEIQGLVVDIYK</sequence>